<reference evidence="1 2" key="1">
    <citation type="submission" date="2015-04" db="EMBL/GenBank/DDBJ databases">
        <title>The draft genome sequence of Erythrobacter luteus KA37.</title>
        <authorList>
            <person name="Zhuang L."/>
            <person name="Liu Y."/>
            <person name="Shao Z."/>
        </authorList>
    </citation>
    <scope>NUCLEOTIDE SEQUENCE [LARGE SCALE GENOMIC DNA]</scope>
    <source>
        <strain evidence="1 2">KA37</strain>
    </source>
</reference>
<dbReference type="PATRIC" id="fig|1581420.6.peg.836"/>
<dbReference type="OrthoDB" id="7508926at2"/>
<protein>
    <submittedName>
        <fullName evidence="1">Uncharacterized protein</fullName>
    </submittedName>
</protein>
<evidence type="ECO:0000313" key="2">
    <source>
        <dbReference type="Proteomes" id="UP000053464"/>
    </source>
</evidence>
<sequence length="62" mass="6845">MRQYRYITKNRCGKWYDALPLAQAFAGRIGAGFLDAAGTFVPYRGTVLEIRQKPPGADKPAA</sequence>
<keyword evidence="2" id="KW-1185">Reference proteome</keyword>
<dbReference type="EMBL" id="LBHB01000001">
    <property type="protein sequence ID" value="KLE35609.1"/>
    <property type="molecule type" value="Genomic_DNA"/>
</dbReference>
<dbReference type="AlphaFoldDB" id="A0A0G9MYE3"/>
<evidence type="ECO:0000313" key="1">
    <source>
        <dbReference type="EMBL" id="KLE35609.1"/>
    </source>
</evidence>
<comment type="caution">
    <text evidence="1">The sequence shown here is derived from an EMBL/GenBank/DDBJ whole genome shotgun (WGS) entry which is preliminary data.</text>
</comment>
<dbReference type="RefSeq" id="WP_047003013.1">
    <property type="nucleotide sequence ID" value="NZ_LBHB01000001.1"/>
</dbReference>
<organism evidence="1 2">
    <name type="scientific">Aurantiacibacter luteus</name>
    <dbReference type="NCBI Taxonomy" id="1581420"/>
    <lineage>
        <taxon>Bacteria</taxon>
        <taxon>Pseudomonadati</taxon>
        <taxon>Pseudomonadota</taxon>
        <taxon>Alphaproteobacteria</taxon>
        <taxon>Sphingomonadales</taxon>
        <taxon>Erythrobacteraceae</taxon>
        <taxon>Aurantiacibacter</taxon>
    </lineage>
</organism>
<proteinExistence type="predicted"/>
<name>A0A0G9MYE3_9SPHN</name>
<dbReference type="Proteomes" id="UP000053464">
    <property type="component" value="Unassembled WGS sequence"/>
</dbReference>
<gene>
    <name evidence="1" type="ORF">AAW00_04140</name>
</gene>
<accession>A0A0G9MYE3</accession>